<protein>
    <recommendedName>
        <fullName evidence="2">DUF7044 domain-containing protein</fullName>
    </recommendedName>
</protein>
<evidence type="ECO:0000313" key="4">
    <source>
        <dbReference type="Proteomes" id="UP000198287"/>
    </source>
</evidence>
<gene>
    <name evidence="3" type="ORF">Fcan01_24631</name>
</gene>
<sequence>MRDMYHCQFRVAILCALSISGVVMVSAMYSEDDTMATSTLDEDFTFTPPKSHHHHHQHHRTHNIHHNHHNTPRQHYHSHHHRPSAATTNNNVNNGNDNDGGVVDGRRRDSQNDDETSSHFHYHQQQQQQKHHHHPEANGKEVQEDEIMEMPHQNSDSDEKEQLHQEDMNCRLPDAWSGKWFQSGIPNPVLIDSKSIEGKGTCYEMMGDKFLFVEKLHLNINERTPELLGHAENYRTAAAAGTNPPPLKWKLSSS</sequence>
<accession>A0A226D5G8</accession>
<comment type="caution">
    <text evidence="3">The sequence shown here is derived from an EMBL/GenBank/DDBJ whole genome shotgun (WGS) entry which is preliminary data.</text>
</comment>
<dbReference type="AlphaFoldDB" id="A0A226D5G8"/>
<evidence type="ECO:0000259" key="2">
    <source>
        <dbReference type="Pfam" id="PF23071"/>
    </source>
</evidence>
<dbReference type="Pfam" id="PF23071">
    <property type="entry name" value="DUF7044"/>
    <property type="match status" value="1"/>
</dbReference>
<dbReference type="OrthoDB" id="9979716at2759"/>
<dbReference type="EMBL" id="LNIX01000033">
    <property type="protein sequence ID" value="OXA40423.1"/>
    <property type="molecule type" value="Genomic_DNA"/>
</dbReference>
<feature type="region of interest" description="Disordered" evidence="1">
    <location>
        <begin position="46"/>
        <end position="140"/>
    </location>
</feature>
<name>A0A226D5G8_FOLCA</name>
<proteinExistence type="predicted"/>
<reference evidence="3 4" key="1">
    <citation type="submission" date="2015-12" db="EMBL/GenBank/DDBJ databases">
        <title>The genome of Folsomia candida.</title>
        <authorList>
            <person name="Faddeeva A."/>
            <person name="Derks M.F."/>
            <person name="Anvar Y."/>
            <person name="Smit S."/>
            <person name="Van Straalen N."/>
            <person name="Roelofs D."/>
        </authorList>
    </citation>
    <scope>NUCLEOTIDE SEQUENCE [LARGE SCALE GENOMIC DNA]</scope>
    <source>
        <strain evidence="3 4">VU population</strain>
        <tissue evidence="3">Whole body</tissue>
    </source>
</reference>
<feature type="compositionally biased region" description="Basic residues" evidence="1">
    <location>
        <begin position="50"/>
        <end position="83"/>
    </location>
</feature>
<feature type="compositionally biased region" description="Low complexity" evidence="1">
    <location>
        <begin position="89"/>
        <end position="101"/>
    </location>
</feature>
<organism evidence="3 4">
    <name type="scientific">Folsomia candida</name>
    <name type="common">Springtail</name>
    <dbReference type="NCBI Taxonomy" id="158441"/>
    <lineage>
        <taxon>Eukaryota</taxon>
        <taxon>Metazoa</taxon>
        <taxon>Ecdysozoa</taxon>
        <taxon>Arthropoda</taxon>
        <taxon>Hexapoda</taxon>
        <taxon>Collembola</taxon>
        <taxon>Entomobryomorpha</taxon>
        <taxon>Isotomoidea</taxon>
        <taxon>Isotomidae</taxon>
        <taxon>Proisotominae</taxon>
        <taxon>Folsomia</taxon>
    </lineage>
</organism>
<evidence type="ECO:0000313" key="3">
    <source>
        <dbReference type="EMBL" id="OXA40423.1"/>
    </source>
</evidence>
<dbReference type="Proteomes" id="UP000198287">
    <property type="component" value="Unassembled WGS sequence"/>
</dbReference>
<keyword evidence="4" id="KW-1185">Reference proteome</keyword>
<feature type="domain" description="DUF7044" evidence="2">
    <location>
        <begin position="169"/>
        <end position="215"/>
    </location>
</feature>
<evidence type="ECO:0000256" key="1">
    <source>
        <dbReference type="SAM" id="MobiDB-lite"/>
    </source>
</evidence>
<dbReference type="InterPro" id="IPR055472">
    <property type="entry name" value="DUF7044"/>
</dbReference>